<dbReference type="STRING" id="1229276.DI53_0118"/>
<proteinExistence type="predicted"/>
<dbReference type="eggNOG" id="COG2849">
    <property type="taxonomic scope" value="Bacteria"/>
</dbReference>
<organism evidence="3 4">
    <name type="scientific">Sphingobacterium deserti</name>
    <dbReference type="NCBI Taxonomy" id="1229276"/>
    <lineage>
        <taxon>Bacteria</taxon>
        <taxon>Pseudomonadati</taxon>
        <taxon>Bacteroidota</taxon>
        <taxon>Sphingobacteriia</taxon>
        <taxon>Sphingobacteriales</taxon>
        <taxon>Sphingobacteriaceae</taxon>
        <taxon>Sphingobacterium</taxon>
    </lineage>
</organism>
<keyword evidence="2" id="KW-0732">Signal</keyword>
<dbReference type="Proteomes" id="UP000031802">
    <property type="component" value="Unassembled WGS sequence"/>
</dbReference>
<evidence type="ECO:0000256" key="1">
    <source>
        <dbReference type="SAM" id="MobiDB-lite"/>
    </source>
</evidence>
<dbReference type="PATRIC" id="fig|1229276.3.peg.122"/>
<evidence type="ECO:0000256" key="2">
    <source>
        <dbReference type="SAM" id="SignalP"/>
    </source>
</evidence>
<feature type="signal peptide" evidence="2">
    <location>
        <begin position="1"/>
        <end position="18"/>
    </location>
</feature>
<feature type="region of interest" description="Disordered" evidence="1">
    <location>
        <begin position="165"/>
        <end position="186"/>
    </location>
</feature>
<reference evidence="4" key="1">
    <citation type="submission" date="2014-04" db="EMBL/GenBank/DDBJ databases">
        <title>Whole-Genome optical mapping and complete genome sequence of Sphingobacterium deserti sp. nov., a new spaces isolated from desert in the west of China.</title>
        <authorList>
            <person name="Teng C."/>
            <person name="Zhou Z."/>
            <person name="Li X."/>
            <person name="Chen M."/>
            <person name="Lin M."/>
            <person name="Wang L."/>
            <person name="Su S."/>
            <person name="Zhang C."/>
            <person name="Zhang W."/>
        </authorList>
    </citation>
    <scope>NUCLEOTIDE SEQUENCE [LARGE SCALE GENOMIC DNA]</scope>
    <source>
        <strain evidence="4">ACCC05744</strain>
    </source>
</reference>
<protein>
    <recommendedName>
        <fullName evidence="5">MORN variant repeat-containing protein</fullName>
    </recommendedName>
</protein>
<feature type="chain" id="PRO_5002124496" description="MORN variant repeat-containing protein" evidence="2">
    <location>
        <begin position="19"/>
        <end position="811"/>
    </location>
</feature>
<evidence type="ECO:0000313" key="3">
    <source>
        <dbReference type="EMBL" id="KGE16003.1"/>
    </source>
</evidence>
<comment type="caution">
    <text evidence="3">The sequence shown here is derived from an EMBL/GenBank/DDBJ whole genome shotgun (WGS) entry which is preliminary data.</text>
</comment>
<dbReference type="AlphaFoldDB" id="A0A0B8T5P4"/>
<accession>A0A0B8T5P4</accession>
<keyword evidence="4" id="KW-1185">Reference proteome</keyword>
<dbReference type="OrthoDB" id="830908at2"/>
<gene>
    <name evidence="3" type="ORF">DI53_0118</name>
</gene>
<dbReference type="SUPFAM" id="SSF82185">
    <property type="entry name" value="Histone H3 K4-specific methyltransferase SET7/9 N-terminal domain"/>
    <property type="match status" value="2"/>
</dbReference>
<evidence type="ECO:0008006" key="5">
    <source>
        <dbReference type="Google" id="ProtNLM"/>
    </source>
</evidence>
<evidence type="ECO:0000313" key="4">
    <source>
        <dbReference type="Proteomes" id="UP000031802"/>
    </source>
</evidence>
<dbReference type="EMBL" id="JJMU01000002">
    <property type="protein sequence ID" value="KGE16003.1"/>
    <property type="molecule type" value="Genomic_DNA"/>
</dbReference>
<sequence>MKNFISILFMQIPTLLLAQDTLFFDAEWKEATAGQHFYYRLLPLKKVGELLFIQDFYKDGTLQMQGYVLASDESSYVGDAYWYDAAGLDQSTKQSINRSGVTELHYYHQDGSLWKTICYGANGRIQKVRVYLNGGELAVGEISEGNIYQGNFSREVPDPYYDNASAVPDTPVETTTAPPPDELFAQDGKSDEIAYTETIYWSNGKRASEKQFNRYHALQHTTHWDKEGRVRSNFNFDESGTGFLYYTRNGFAVGVRTEDEREDAESSERLVKSYSSDGALLSKSRFINGKLEEITHYENGKQKSTQTYRDNEPFDGFFVKDLGTKVTEYWMRDGEIIGDVTTRDLATDTIFAKGAYKDGQPFDGFFYMTEDTYQLLQYRNGKQEGLQIDYADYLGEEPAEKYEMKAGVRDGLATTYRQGKLLLESIYKNGKVISGGVLEGNQQLTYTDGDLVERITYDGDAMGETIKREYFEQEKLAKVVYSDFTIEEKPQETYVGFYRDGNPYEGYFKLDTLVDNIALISYLEKGALRSKYSLDLLEQMDNFRHYTYNQKTTYKDQQVVDGPVYRMIGRERLLCSYYAEGKLRAFDLNLFAMHYFNKLTVKLSENELLLTELVVPLQIKAYVKSGKIVADLIYDGKLLTSSAPSAAVVEGRANSLTRYYVEGGRLKTAITALDNDEEQHALDETEGLNNALLRELFYVFNVQKFSDLQQVFNQLYENVQQDDVNAIFEIDRSELFPDNPEKALTYLHYNEQGKAFEGIRLTVQQDQKILAEAIKNGVVMESKTFDSLKHLLESEQKELKDLQHRTFDAIQ</sequence>
<name>A0A0B8T5P4_9SPHI</name>
<reference evidence="3 4" key="2">
    <citation type="journal article" date="2015" name="PLoS ONE">
        <title>Whole-Genome Optical Mapping and Finished Genome Sequence of Sphingobacterium deserti sp. nov., a New Species Isolated from the Western Desert of China.</title>
        <authorList>
            <person name="Teng C."/>
            <person name="Zhou Z."/>
            <person name="Molnar I."/>
            <person name="Li X."/>
            <person name="Tang R."/>
            <person name="Chen M."/>
            <person name="Wang L."/>
            <person name="Su S."/>
            <person name="Zhang W."/>
            <person name="Lin M."/>
        </authorList>
    </citation>
    <scope>NUCLEOTIDE SEQUENCE [LARGE SCALE GENOMIC DNA]</scope>
    <source>
        <strain evidence="4">ACCC05744</strain>
    </source>
</reference>
<dbReference type="RefSeq" id="WP_037494224.1">
    <property type="nucleotide sequence ID" value="NZ_JJMU01000002.1"/>
</dbReference>